<dbReference type="AlphaFoldDB" id="A0A7C8KMV1"/>
<dbReference type="RefSeq" id="WP_153406433.1">
    <property type="nucleotide sequence ID" value="NZ_ML762446.1"/>
</dbReference>
<comment type="caution">
    <text evidence="1">The sequence shown here is derived from an EMBL/GenBank/DDBJ whole genome shotgun (WGS) entry which is preliminary data.</text>
</comment>
<proteinExistence type="predicted"/>
<protein>
    <submittedName>
        <fullName evidence="1">Uncharacterized protein</fullName>
    </submittedName>
</protein>
<keyword evidence="2" id="KW-1185">Reference proteome</keyword>
<evidence type="ECO:0000313" key="2">
    <source>
        <dbReference type="Proteomes" id="UP000480246"/>
    </source>
</evidence>
<evidence type="ECO:0000313" key="1">
    <source>
        <dbReference type="EMBL" id="KAB8126885.1"/>
    </source>
</evidence>
<sequence>MKLKDVTNQCQLEVSILKHGLPNSEVKIYERGPVRFVYTYGHDSFMLSISSLLGKVLKSDWMFGLKEILNMDLLDVMINVTPRNIVIIKERPHSIPRVANCTK</sequence>
<dbReference type="OrthoDB" id="2967384at2"/>
<organism evidence="1 2">
    <name type="scientific">Gracilibacillus oryzae</name>
    <dbReference type="NCBI Taxonomy" id="1672701"/>
    <lineage>
        <taxon>Bacteria</taxon>
        <taxon>Bacillati</taxon>
        <taxon>Bacillota</taxon>
        <taxon>Bacilli</taxon>
        <taxon>Bacillales</taxon>
        <taxon>Bacillaceae</taxon>
        <taxon>Gracilibacillus</taxon>
    </lineage>
</organism>
<gene>
    <name evidence="1" type="ORF">F9U64_18870</name>
</gene>
<dbReference type="EMBL" id="WEID01000099">
    <property type="protein sequence ID" value="KAB8126885.1"/>
    <property type="molecule type" value="Genomic_DNA"/>
</dbReference>
<name>A0A7C8KMV1_9BACI</name>
<dbReference type="Proteomes" id="UP000480246">
    <property type="component" value="Unassembled WGS sequence"/>
</dbReference>
<accession>A0A7C8KMV1</accession>
<reference evidence="1 2" key="1">
    <citation type="submission" date="2019-10" db="EMBL/GenBank/DDBJ databases">
        <title>Gracilibacillus sp. nov. isolated from rice seeds.</title>
        <authorList>
            <person name="He S."/>
        </authorList>
    </citation>
    <scope>NUCLEOTIDE SEQUENCE [LARGE SCALE GENOMIC DNA]</scope>
    <source>
        <strain evidence="1 2">TD8</strain>
    </source>
</reference>